<evidence type="ECO:0000313" key="3">
    <source>
        <dbReference type="Proteomes" id="UP000054422"/>
    </source>
</evidence>
<dbReference type="Pfam" id="PF14566">
    <property type="entry name" value="PTPlike_phytase"/>
    <property type="match status" value="1"/>
</dbReference>
<dbReference type="RefSeq" id="WP_035886807.1">
    <property type="nucleotide sequence ID" value="NZ_JNCF01000002.1"/>
</dbReference>
<dbReference type="Gene3D" id="3.90.190.10">
    <property type="entry name" value="Protein tyrosine phosphatase superfamily"/>
    <property type="match status" value="1"/>
</dbReference>
<evidence type="ECO:0000313" key="2">
    <source>
        <dbReference type="EMBL" id="KGP64314.1"/>
    </source>
</evidence>
<organism evidence="2 3">
    <name type="scientific">Legionella norrlandica</name>
    <dbReference type="NCBI Taxonomy" id="1498499"/>
    <lineage>
        <taxon>Bacteria</taxon>
        <taxon>Pseudomonadati</taxon>
        <taxon>Pseudomonadota</taxon>
        <taxon>Gammaproteobacteria</taxon>
        <taxon>Legionellales</taxon>
        <taxon>Legionellaceae</taxon>
        <taxon>Legionella</taxon>
    </lineage>
</organism>
<comment type="caution">
    <text evidence="2">The sequence shown here is derived from an EMBL/GenBank/DDBJ whole genome shotgun (WGS) entry which is preliminary data.</text>
</comment>
<feature type="chain" id="PRO_5001993805" evidence="1">
    <location>
        <begin position="22"/>
        <end position="320"/>
    </location>
</feature>
<dbReference type="AlphaFoldDB" id="A0A0A2SY10"/>
<dbReference type="PROSITE" id="PS00383">
    <property type="entry name" value="TYR_PHOSPHATASE_1"/>
    <property type="match status" value="1"/>
</dbReference>
<sequence length="320" mass="36530">MHYQAITFVLFLMLLSMQSFASQQAAPTVCDSTSENPCIVQDSKTRFSPVNWLRDASLIADVYTGNTRGIKDIYLSGSEQPSEKGWDLIADYIANKRSSGIKKVVALDLRQESHGYLNGRAITLVNSYNWINLGKTNTQSVLDQENWLASLRAKRVVGGVLTVPQYAAKEYSQGKSLVVNSIKNEEYYANKKGFEYYRIFISDHRAPLDSEVDALVALIKSNPEETWYHIHCRGGKGRTTTAFAMFDMLKNADKVSFEEIIARQASISPFYNLSVTQRETPELTPYYEQRLQFLINFYEFSRQSLMGYSGTWTEWKKLYI</sequence>
<dbReference type="OrthoDB" id="21920at2"/>
<dbReference type="InterPro" id="IPR016130">
    <property type="entry name" value="Tyr_Pase_AS"/>
</dbReference>
<dbReference type="InterPro" id="IPR029021">
    <property type="entry name" value="Prot-tyrosine_phosphatase-like"/>
</dbReference>
<keyword evidence="3" id="KW-1185">Reference proteome</keyword>
<dbReference type="EMBL" id="JNCF01000002">
    <property type="protein sequence ID" value="KGP64314.1"/>
    <property type="molecule type" value="Genomic_DNA"/>
</dbReference>
<keyword evidence="1" id="KW-0732">Signal</keyword>
<reference evidence="2 3" key="1">
    <citation type="submission" date="2014-05" db="EMBL/GenBank/DDBJ databases">
        <authorList>
            <person name="Rizzardi K."/>
            <person name="Winiecka-Krusnell J."/>
            <person name="Ramliden M."/>
            <person name="Alm E."/>
            <person name="Andersson S."/>
            <person name="Byfors S."/>
        </authorList>
    </citation>
    <scope>NUCLEOTIDE SEQUENCE [LARGE SCALE GENOMIC DNA]</scope>
    <source>
        <strain evidence="2 3">LEGN</strain>
    </source>
</reference>
<feature type="signal peptide" evidence="1">
    <location>
        <begin position="1"/>
        <end position="21"/>
    </location>
</feature>
<gene>
    <name evidence="2" type="ORF">EP47_00245</name>
</gene>
<dbReference type="SUPFAM" id="SSF52799">
    <property type="entry name" value="(Phosphotyrosine protein) phosphatases II"/>
    <property type="match status" value="1"/>
</dbReference>
<dbReference type="SMART" id="SM01301">
    <property type="entry name" value="PTPlike_phytase"/>
    <property type="match status" value="1"/>
</dbReference>
<accession>A0A0A2SY10</accession>
<evidence type="ECO:0000256" key="1">
    <source>
        <dbReference type="SAM" id="SignalP"/>
    </source>
</evidence>
<protein>
    <submittedName>
        <fullName evidence="2">Tyrosine protein phosphatase</fullName>
    </submittedName>
</protein>
<dbReference type="Proteomes" id="UP000054422">
    <property type="component" value="Unassembled WGS sequence"/>
</dbReference>
<dbReference type="STRING" id="1498499.EP47_00245"/>
<proteinExistence type="predicted"/>
<name>A0A0A2SY10_9GAMM</name>